<organism evidence="2">
    <name type="scientific">Candidatus Tisiphia endosymbiont of Sergentomyia squamirostris</name>
    <dbReference type="NCBI Taxonomy" id="3113639"/>
    <lineage>
        <taxon>Bacteria</taxon>
        <taxon>Pseudomonadati</taxon>
        <taxon>Pseudomonadota</taxon>
        <taxon>Alphaproteobacteria</taxon>
        <taxon>Rickettsiales</taxon>
        <taxon>Rickettsiaceae</taxon>
        <taxon>Rickettsieae</taxon>
        <taxon>Candidatus Tisiphia</taxon>
    </lineage>
</organism>
<name>A0AAT9G967_9RICK</name>
<dbReference type="AlphaFoldDB" id="A0AAT9G967"/>
<proteinExistence type="predicted"/>
<gene>
    <name evidence="2" type="ORF">DMENIID0002_09120</name>
</gene>
<protein>
    <submittedName>
        <fullName evidence="2">Uncharacterized protein</fullName>
    </submittedName>
</protein>
<keyword evidence="1" id="KW-1133">Transmembrane helix</keyword>
<evidence type="ECO:0000313" key="2">
    <source>
        <dbReference type="EMBL" id="BFD46266.1"/>
    </source>
</evidence>
<keyword evidence="1" id="KW-0812">Transmembrane</keyword>
<dbReference type="EMBL" id="AP029170">
    <property type="protein sequence ID" value="BFD46266.1"/>
    <property type="molecule type" value="Genomic_DNA"/>
</dbReference>
<accession>A0AAT9G967</accession>
<reference evidence="2" key="1">
    <citation type="submission" date="2024-01" db="EMBL/GenBank/DDBJ databases">
        <title>Sequencing the genomes of a sandfly, Sergentomyia squamirostris, and its two endosymbionts.</title>
        <authorList>
            <person name="Itokawa K."/>
            <person name="Sanjoba C."/>
        </authorList>
    </citation>
    <scope>NUCLEOTIDE SEQUENCE</scope>
    <source>
        <strain evidence="2">RiSSQ</strain>
    </source>
</reference>
<evidence type="ECO:0000256" key="1">
    <source>
        <dbReference type="SAM" id="Phobius"/>
    </source>
</evidence>
<sequence length="75" mass="8892">MQNDFNDKDIKQLYSKIMTISGYIVAMRSECIREAKKTEDALKILIKRTYDIRGGLWICLITIWFLAILFLQKNF</sequence>
<keyword evidence="1" id="KW-0472">Membrane</keyword>
<feature type="transmembrane region" description="Helical" evidence="1">
    <location>
        <begin position="54"/>
        <end position="72"/>
    </location>
</feature>